<keyword evidence="2" id="KW-0677">Repeat</keyword>
<dbReference type="GO" id="GO:0005524">
    <property type="term" value="F:ATP binding"/>
    <property type="evidence" value="ECO:0007669"/>
    <property type="project" value="UniProtKB-KW"/>
</dbReference>
<dbReference type="InterPro" id="IPR050107">
    <property type="entry name" value="ABC_carbohydrate_import_ATPase"/>
</dbReference>
<evidence type="ECO:0000256" key="2">
    <source>
        <dbReference type="ARBA" id="ARBA00022737"/>
    </source>
</evidence>
<dbReference type="SUPFAM" id="SSF52540">
    <property type="entry name" value="P-loop containing nucleoside triphosphate hydrolases"/>
    <property type="match status" value="2"/>
</dbReference>
<sequence length="447" mass="47790">MLDDVDLTCEAGEIHALVGENGAGKSTLAAIAAGELATDAGEIERSGRIGLVHQHFALIERLRVWENVVLGHEPQRGGTIDRDAARAFVREIGERYGLEVDPDALVENLPVGIRQRVELLRELARDPSILILDEPTAALSPGEVLRLFGTIALLTQRGVGVLVITHKLDEVFAHAGRVTVLRRGRIVEERPIAATTRERVARAMIGGEIPSIPAHEPTHGAIAVRVTDLAVTGAIENHSLQIAAGEILGIAGVEGNGQTALADALAGLTAFRGSVERPSSIGVIPQDRLLEAVIPSWSLLENAMLGRERAASAKPSWRIDRAAARTQCTAIVERFDVRATSIDAPLSTLSGGNQQKLVVGRALIDNPAFVIAYNPTRGIDIGATATVHTELLAARNRGAAILLVSFELDELFALSDRILVIARGALRGEFADRRFDREAIGRLMVSA</sequence>
<organism evidence="6">
    <name type="scientific">mine drainage metagenome</name>
    <dbReference type="NCBI Taxonomy" id="410659"/>
    <lineage>
        <taxon>unclassified sequences</taxon>
        <taxon>metagenomes</taxon>
        <taxon>ecological metagenomes</taxon>
    </lineage>
</organism>
<evidence type="ECO:0000256" key="3">
    <source>
        <dbReference type="ARBA" id="ARBA00022741"/>
    </source>
</evidence>
<dbReference type="PROSITE" id="PS00211">
    <property type="entry name" value="ABC_TRANSPORTER_1"/>
    <property type="match status" value="1"/>
</dbReference>
<gene>
    <name evidence="6" type="ORF">CARN4_2638</name>
</gene>
<protein>
    <submittedName>
        <fullName evidence="6">Putative ABC-type transport system, ATP-binding protein</fullName>
    </submittedName>
</protein>
<dbReference type="PANTHER" id="PTHR43790">
    <property type="entry name" value="CARBOHYDRATE TRANSPORT ATP-BINDING PROTEIN MG119-RELATED"/>
    <property type="match status" value="1"/>
</dbReference>
<feature type="domain" description="ABC transporter" evidence="5">
    <location>
        <begin position="1"/>
        <end position="208"/>
    </location>
</feature>
<keyword evidence="1" id="KW-0813">Transport</keyword>
<dbReference type="InterPro" id="IPR027417">
    <property type="entry name" value="P-loop_NTPase"/>
</dbReference>
<dbReference type="AlphaFoldDB" id="E6Q6G9"/>
<dbReference type="Pfam" id="PF00005">
    <property type="entry name" value="ABC_tran"/>
    <property type="match status" value="2"/>
</dbReference>
<evidence type="ECO:0000259" key="5">
    <source>
        <dbReference type="PROSITE" id="PS50893"/>
    </source>
</evidence>
<name>E6Q6G9_9ZZZZ</name>
<dbReference type="InterPro" id="IPR017871">
    <property type="entry name" value="ABC_transporter-like_CS"/>
</dbReference>
<comment type="caution">
    <text evidence="6">The sequence shown here is derived from an EMBL/GenBank/DDBJ whole genome shotgun (WGS) entry which is preliminary data.</text>
</comment>
<keyword evidence="4 6" id="KW-0067">ATP-binding</keyword>
<dbReference type="GO" id="GO:0016887">
    <property type="term" value="F:ATP hydrolysis activity"/>
    <property type="evidence" value="ECO:0007669"/>
    <property type="project" value="InterPro"/>
</dbReference>
<dbReference type="PROSITE" id="PS50893">
    <property type="entry name" value="ABC_TRANSPORTER_2"/>
    <property type="match status" value="2"/>
</dbReference>
<evidence type="ECO:0000256" key="1">
    <source>
        <dbReference type="ARBA" id="ARBA00022448"/>
    </source>
</evidence>
<keyword evidence="3" id="KW-0547">Nucleotide-binding</keyword>
<dbReference type="EMBL" id="CABO01000041">
    <property type="protein sequence ID" value="CBI02794.1"/>
    <property type="molecule type" value="Genomic_DNA"/>
</dbReference>
<feature type="domain" description="ABC transporter" evidence="5">
    <location>
        <begin position="218"/>
        <end position="447"/>
    </location>
</feature>
<dbReference type="PANTHER" id="PTHR43790:SF9">
    <property type="entry name" value="GALACTOFURANOSE TRANSPORTER ATP-BINDING PROTEIN YTFR"/>
    <property type="match status" value="1"/>
</dbReference>
<evidence type="ECO:0000313" key="6">
    <source>
        <dbReference type="EMBL" id="CBI02794.1"/>
    </source>
</evidence>
<dbReference type="Gene3D" id="3.40.50.300">
    <property type="entry name" value="P-loop containing nucleotide triphosphate hydrolases"/>
    <property type="match status" value="2"/>
</dbReference>
<dbReference type="CDD" id="cd03215">
    <property type="entry name" value="ABC_Carb_Monos_II"/>
    <property type="match status" value="1"/>
</dbReference>
<dbReference type="InterPro" id="IPR003439">
    <property type="entry name" value="ABC_transporter-like_ATP-bd"/>
</dbReference>
<reference evidence="6" key="1">
    <citation type="submission" date="2009-10" db="EMBL/GenBank/DDBJ databases">
        <title>Diversity of trophic interactions inside an arsenic-rich microbial ecosystem.</title>
        <authorList>
            <person name="Bertin P.N."/>
            <person name="Heinrich-Salmeron A."/>
            <person name="Pelletier E."/>
            <person name="Goulhen-Chollet F."/>
            <person name="Arsene-Ploetze F."/>
            <person name="Gallien S."/>
            <person name="Calteau A."/>
            <person name="Vallenet D."/>
            <person name="Casiot C."/>
            <person name="Chane-Woon-Ming B."/>
            <person name="Giloteaux L."/>
            <person name="Barakat M."/>
            <person name="Bonnefoy V."/>
            <person name="Bruneel O."/>
            <person name="Chandler M."/>
            <person name="Cleiss J."/>
            <person name="Duran R."/>
            <person name="Elbaz-Poulichet F."/>
            <person name="Fonknechten N."/>
            <person name="Lauga B."/>
            <person name="Mornico D."/>
            <person name="Ortet P."/>
            <person name="Schaeffer C."/>
            <person name="Siguier P."/>
            <person name="Alexander Thil Smith A."/>
            <person name="Van Dorsselaer A."/>
            <person name="Weissenbach J."/>
            <person name="Medigue C."/>
            <person name="Le Paslier D."/>
        </authorList>
    </citation>
    <scope>NUCLEOTIDE SEQUENCE</scope>
</reference>
<dbReference type="CDD" id="cd03216">
    <property type="entry name" value="ABC_Carb_Monos_I"/>
    <property type="match status" value="1"/>
</dbReference>
<accession>E6Q6G9</accession>
<proteinExistence type="predicted"/>
<evidence type="ECO:0000256" key="4">
    <source>
        <dbReference type="ARBA" id="ARBA00022840"/>
    </source>
</evidence>
<dbReference type="SMART" id="SM00382">
    <property type="entry name" value="AAA"/>
    <property type="match status" value="1"/>
</dbReference>
<dbReference type="InterPro" id="IPR003593">
    <property type="entry name" value="AAA+_ATPase"/>
</dbReference>